<organism evidence="1 2">
    <name type="scientific">Prauserella marina</name>
    <dbReference type="NCBI Taxonomy" id="530584"/>
    <lineage>
        <taxon>Bacteria</taxon>
        <taxon>Bacillati</taxon>
        <taxon>Actinomycetota</taxon>
        <taxon>Actinomycetes</taxon>
        <taxon>Pseudonocardiales</taxon>
        <taxon>Pseudonocardiaceae</taxon>
        <taxon>Prauserella</taxon>
    </lineage>
</organism>
<dbReference type="STRING" id="530584.SAMN05421630_112182"/>
<keyword evidence="2" id="KW-1185">Reference proteome</keyword>
<dbReference type="AlphaFoldDB" id="A0A222VTE5"/>
<dbReference type="KEGG" id="pmad:BAY61_21565"/>
<reference evidence="1 2" key="1">
    <citation type="submission" date="2016-10" db="EMBL/GenBank/DDBJ databases">
        <authorList>
            <person name="de Groot N.N."/>
        </authorList>
    </citation>
    <scope>NUCLEOTIDE SEQUENCE [LARGE SCALE GENOMIC DNA]</scope>
    <source>
        <strain evidence="1 2">CGMCC 4.5506</strain>
    </source>
</reference>
<protein>
    <submittedName>
        <fullName evidence="1">Uncharacterized protein</fullName>
    </submittedName>
</protein>
<dbReference type="RefSeq" id="WP_091809790.1">
    <property type="nucleotide sequence ID" value="NZ_CP016353.1"/>
</dbReference>
<name>A0A222VTE5_9PSEU</name>
<gene>
    <name evidence="1" type="ORF">SAMN05421630_112182</name>
</gene>
<proteinExistence type="predicted"/>
<dbReference type="OrthoDB" id="3783322at2"/>
<dbReference type="Proteomes" id="UP000199494">
    <property type="component" value="Unassembled WGS sequence"/>
</dbReference>
<evidence type="ECO:0000313" key="1">
    <source>
        <dbReference type="EMBL" id="SDD79608.1"/>
    </source>
</evidence>
<evidence type="ECO:0000313" key="2">
    <source>
        <dbReference type="Proteomes" id="UP000199494"/>
    </source>
</evidence>
<sequence>MRPSHTGRFADGVGVVTLAMGTALTVAPHRTAKALSLGDHPRFARTVGLVDLALASGLFLGRTRWPWMAGRAALNLVLARHYHAETRRAGNSSAARRMAIAMGALTLVDGAAAVALRSVSKTGGDGAR</sequence>
<accession>A0A222VTE5</accession>
<dbReference type="EMBL" id="FMZE01000012">
    <property type="protein sequence ID" value="SDD79608.1"/>
    <property type="molecule type" value="Genomic_DNA"/>
</dbReference>